<dbReference type="KEGG" id="pmq:PM3016_5551"/>
<dbReference type="STRING" id="1116391.PM3016_5551"/>
<dbReference type="GO" id="GO:0160105">
    <property type="term" value="F:tRNA (adenine(22)-N1)-methyltransferase activity"/>
    <property type="evidence" value="ECO:0007669"/>
    <property type="project" value="InterPro"/>
</dbReference>
<dbReference type="PANTHER" id="PTHR38451">
    <property type="entry name" value="TRNA (ADENINE(22)-N(1))-METHYLTRANSFERASE"/>
    <property type="match status" value="1"/>
</dbReference>
<dbReference type="RefSeq" id="WP_014371660.1">
    <property type="nucleotide sequence ID" value="NC_016935.1"/>
</dbReference>
<dbReference type="PANTHER" id="PTHR38451:SF1">
    <property type="entry name" value="TRNA (ADENINE(22)-N(1))-METHYLTRANSFERASE"/>
    <property type="match status" value="1"/>
</dbReference>
<dbReference type="InterPro" id="IPR029063">
    <property type="entry name" value="SAM-dependent_MTases_sf"/>
</dbReference>
<gene>
    <name evidence="1" type="ORF">PM3016_5551</name>
</gene>
<accession>H6NGC0</accession>
<evidence type="ECO:0000313" key="2">
    <source>
        <dbReference type="Proteomes" id="UP000007523"/>
    </source>
</evidence>
<dbReference type="PIRSF" id="PIRSF018637">
    <property type="entry name" value="TrmK"/>
    <property type="match status" value="1"/>
</dbReference>
<dbReference type="SUPFAM" id="SSF53335">
    <property type="entry name" value="S-adenosyl-L-methionine-dependent methyltransferases"/>
    <property type="match status" value="1"/>
</dbReference>
<dbReference type="EMBL" id="CP003235">
    <property type="protein sequence ID" value="AFC32247.1"/>
    <property type="molecule type" value="Genomic_DNA"/>
</dbReference>
<evidence type="ECO:0000313" key="1">
    <source>
        <dbReference type="EMBL" id="AFC32247.1"/>
    </source>
</evidence>
<evidence type="ECO:0008006" key="3">
    <source>
        <dbReference type="Google" id="ProtNLM"/>
    </source>
</evidence>
<dbReference type="Gene3D" id="1.10.287.1890">
    <property type="match status" value="1"/>
</dbReference>
<dbReference type="HOGENOM" id="CLU_071037_0_0_9"/>
<name>H6NGC0_9BACL</name>
<sequence length="257" mass="28205">MIRLSQRLQTIAKEVPAGSRLADIGSDHALLPSFLAQQGIITGGVAGEVNEGPRDAAVRQVRAAGLSKKIDVRLGDGLAVLEPGEVDVVTIAGMGGVLIASILEEGKAKLMGVGRLILQPNVGEPAVRQWLLDNGWVLIREQILEEDGKRYEVLTAVTAEQADRTNEDVYRPQELRPGLTADRELLLKLGPYLIREASPVWHDKWRDEVKKLEMIHARLGQSELEASREKQAEIRREIEGIEEVLAACTPKDKPSSH</sequence>
<dbReference type="Pfam" id="PF04816">
    <property type="entry name" value="TrmK"/>
    <property type="match status" value="1"/>
</dbReference>
<dbReference type="InterPro" id="IPR006901">
    <property type="entry name" value="TrmK"/>
</dbReference>
<reference evidence="1 2" key="1">
    <citation type="journal article" date="2012" name="J. Bacteriol.">
        <title>Complete Genome Sequence of Paenibacillus mucilaginosus 3016, a Bacterium Functional as Microbial Fertilizer.</title>
        <authorList>
            <person name="Ma M."/>
            <person name="Wang Z."/>
            <person name="Li L."/>
            <person name="Jiang X."/>
            <person name="Guan D."/>
            <person name="Cao F."/>
            <person name="Chen H."/>
            <person name="Wang X."/>
            <person name="Shen D."/>
            <person name="Du B."/>
            <person name="Li J."/>
        </authorList>
    </citation>
    <scope>NUCLEOTIDE SEQUENCE [LARGE SCALE GENOMIC DNA]</scope>
    <source>
        <strain evidence="1 2">3016</strain>
    </source>
</reference>
<protein>
    <recommendedName>
        <fullName evidence="3">SAM-dependent methyltransferase</fullName>
    </recommendedName>
</protein>
<proteinExistence type="predicted"/>
<keyword evidence="2" id="KW-1185">Reference proteome</keyword>
<organism evidence="1 2">
    <name type="scientific">Paenibacillus mucilaginosus 3016</name>
    <dbReference type="NCBI Taxonomy" id="1116391"/>
    <lineage>
        <taxon>Bacteria</taxon>
        <taxon>Bacillati</taxon>
        <taxon>Bacillota</taxon>
        <taxon>Bacilli</taxon>
        <taxon>Bacillales</taxon>
        <taxon>Paenibacillaceae</taxon>
        <taxon>Paenibacillus</taxon>
    </lineage>
</organism>
<dbReference type="AlphaFoldDB" id="H6NGC0"/>
<dbReference type="Gene3D" id="3.40.50.150">
    <property type="entry name" value="Vaccinia Virus protein VP39"/>
    <property type="match status" value="1"/>
</dbReference>
<dbReference type="Proteomes" id="UP000007523">
    <property type="component" value="Chromosome"/>
</dbReference>